<dbReference type="PANTHER" id="PTHR37833:SF1">
    <property type="entry name" value="SIGNAL PEPTIDE PROTEIN"/>
    <property type="match status" value="1"/>
</dbReference>
<proteinExistence type="predicted"/>
<sequence length="110" mass="11943">MSASAQAVLKIDKTTHNFGNFDENQLVSCVFSFTNTGDKPLVIQQALATCGCTVPQFTKEPIKPGAKGEIKITYNGKGKYPGHFKKAITIRSNASNSLVRIYVEGNMTSK</sequence>
<organism evidence="1">
    <name type="scientific">gut metagenome</name>
    <dbReference type="NCBI Taxonomy" id="749906"/>
    <lineage>
        <taxon>unclassified sequences</taxon>
        <taxon>metagenomes</taxon>
        <taxon>organismal metagenomes</taxon>
    </lineage>
</organism>
<comment type="caution">
    <text evidence="1">The sequence shown here is derived from an EMBL/GenBank/DDBJ whole genome shotgun (WGS) entry which is preliminary data.</text>
</comment>
<gene>
    <name evidence="1" type="ORF">EVA_00469</name>
</gene>
<dbReference type="InterPro" id="IPR013783">
    <property type="entry name" value="Ig-like_fold"/>
</dbReference>
<reference evidence="1" key="1">
    <citation type="journal article" date="2012" name="PLoS ONE">
        <title>Gene sets for utilization of primary and secondary nutrition supplies in the distal gut of endangered iberian lynx.</title>
        <authorList>
            <person name="Alcaide M."/>
            <person name="Messina E."/>
            <person name="Richter M."/>
            <person name="Bargiela R."/>
            <person name="Peplies J."/>
            <person name="Huws S.A."/>
            <person name="Newbold C.J."/>
            <person name="Golyshin P.N."/>
            <person name="Simon M.A."/>
            <person name="Lopez G."/>
            <person name="Yakimov M.M."/>
            <person name="Ferrer M."/>
        </authorList>
    </citation>
    <scope>NUCLEOTIDE SEQUENCE</scope>
</reference>
<dbReference type="PANTHER" id="PTHR37833">
    <property type="entry name" value="LIPOPROTEIN-RELATED"/>
    <property type="match status" value="1"/>
</dbReference>
<dbReference type="InterPro" id="IPR011467">
    <property type="entry name" value="DUF1573"/>
</dbReference>
<evidence type="ECO:0000313" key="1">
    <source>
        <dbReference type="EMBL" id="EJX10832.1"/>
    </source>
</evidence>
<dbReference type="Gene3D" id="2.60.40.10">
    <property type="entry name" value="Immunoglobulins"/>
    <property type="match status" value="1"/>
</dbReference>
<protein>
    <submittedName>
        <fullName evidence="1">Protein containing DUF1573</fullName>
    </submittedName>
</protein>
<dbReference type="Pfam" id="PF07610">
    <property type="entry name" value="DUF1573"/>
    <property type="match status" value="1"/>
</dbReference>
<name>J9GR14_9ZZZZ</name>
<dbReference type="EMBL" id="AMCI01000052">
    <property type="protein sequence ID" value="EJX10832.1"/>
    <property type="molecule type" value="Genomic_DNA"/>
</dbReference>
<accession>J9GR14</accession>
<dbReference type="AlphaFoldDB" id="J9GR14"/>